<dbReference type="AlphaFoldDB" id="A0A9D1NUE3"/>
<protein>
    <submittedName>
        <fullName evidence="2">Uncharacterized protein</fullName>
    </submittedName>
</protein>
<reference evidence="2" key="2">
    <citation type="journal article" date="2021" name="PeerJ">
        <title>Extensive microbial diversity within the chicken gut microbiome revealed by metagenomics and culture.</title>
        <authorList>
            <person name="Gilroy R."/>
            <person name="Ravi A."/>
            <person name="Getino M."/>
            <person name="Pursley I."/>
            <person name="Horton D.L."/>
            <person name="Alikhan N.F."/>
            <person name="Baker D."/>
            <person name="Gharbi K."/>
            <person name="Hall N."/>
            <person name="Watson M."/>
            <person name="Adriaenssens E.M."/>
            <person name="Foster-Nyarko E."/>
            <person name="Jarju S."/>
            <person name="Secka A."/>
            <person name="Antonio M."/>
            <person name="Oren A."/>
            <person name="Chaudhuri R.R."/>
            <person name="La Ragione R."/>
            <person name="Hildebrand F."/>
            <person name="Pallen M.J."/>
        </authorList>
    </citation>
    <scope>NUCLEOTIDE SEQUENCE</scope>
    <source>
        <strain evidence="2">ChiBcec2-4451</strain>
    </source>
</reference>
<comment type="caution">
    <text evidence="2">The sequence shown here is derived from an EMBL/GenBank/DDBJ whole genome shotgun (WGS) entry which is preliminary data.</text>
</comment>
<gene>
    <name evidence="2" type="ORF">IAA63_06025</name>
</gene>
<dbReference type="EMBL" id="DVON01000133">
    <property type="protein sequence ID" value="HIV12683.1"/>
    <property type="molecule type" value="Genomic_DNA"/>
</dbReference>
<evidence type="ECO:0000313" key="3">
    <source>
        <dbReference type="Proteomes" id="UP000886723"/>
    </source>
</evidence>
<evidence type="ECO:0000256" key="1">
    <source>
        <dbReference type="SAM" id="Phobius"/>
    </source>
</evidence>
<keyword evidence="1" id="KW-1133">Transmembrane helix</keyword>
<proteinExistence type="predicted"/>
<organism evidence="2 3">
    <name type="scientific">Candidatus Pullilachnospira stercoravium</name>
    <dbReference type="NCBI Taxonomy" id="2840913"/>
    <lineage>
        <taxon>Bacteria</taxon>
        <taxon>Bacillati</taxon>
        <taxon>Bacillota</taxon>
        <taxon>Clostridia</taxon>
        <taxon>Lachnospirales</taxon>
        <taxon>Lachnospiraceae</taxon>
        <taxon>Lachnospiraceae incertae sedis</taxon>
        <taxon>Candidatus Pullilachnospira</taxon>
    </lineage>
</organism>
<dbReference type="Proteomes" id="UP000886723">
    <property type="component" value="Unassembled WGS sequence"/>
</dbReference>
<sequence>MKTQIQLYVKNETFYTRFFGGGLWFINIFRKLPLDIAVDGKKERLKPQAEPYVYDVTPGYHVIEGRDPRALTKKADKALMGAIMGSAAIGAAGGSMAMGALLGADAASSNVTRIGMCSVDLKDGSIIKISCQANRKGGVVFRAVK</sequence>
<name>A0A9D1NUE3_9FIRM</name>
<feature type="transmembrane region" description="Helical" evidence="1">
    <location>
        <begin position="78"/>
        <end position="104"/>
    </location>
</feature>
<keyword evidence="1" id="KW-0472">Membrane</keyword>
<accession>A0A9D1NUE3</accession>
<evidence type="ECO:0000313" key="2">
    <source>
        <dbReference type="EMBL" id="HIV12683.1"/>
    </source>
</evidence>
<reference evidence="2" key="1">
    <citation type="submission" date="2020-10" db="EMBL/GenBank/DDBJ databases">
        <authorList>
            <person name="Gilroy R."/>
        </authorList>
    </citation>
    <scope>NUCLEOTIDE SEQUENCE</scope>
    <source>
        <strain evidence="2">ChiBcec2-4451</strain>
    </source>
</reference>
<keyword evidence="1" id="KW-0812">Transmembrane</keyword>